<evidence type="ECO:0008006" key="4">
    <source>
        <dbReference type="Google" id="ProtNLM"/>
    </source>
</evidence>
<dbReference type="OrthoDB" id="430017at2759"/>
<dbReference type="GO" id="GO:0035770">
    <property type="term" value="C:ribonucleoprotein granule"/>
    <property type="evidence" value="ECO:0007669"/>
    <property type="project" value="TreeGrafter"/>
</dbReference>
<accession>A0A0G4EWU5</accession>
<dbReference type="GO" id="GO:0003723">
    <property type="term" value="F:RNA binding"/>
    <property type="evidence" value="ECO:0007669"/>
    <property type="project" value="TreeGrafter"/>
</dbReference>
<proteinExistence type="predicted"/>
<feature type="compositionally biased region" description="Pro residues" evidence="1">
    <location>
        <begin position="82"/>
        <end position="92"/>
    </location>
</feature>
<keyword evidence="3" id="KW-1185">Reference proteome</keyword>
<feature type="region of interest" description="Disordered" evidence="1">
    <location>
        <begin position="66"/>
        <end position="94"/>
    </location>
</feature>
<dbReference type="GO" id="GO:0044528">
    <property type="term" value="P:regulation of mitochondrial mRNA stability"/>
    <property type="evidence" value="ECO:0007669"/>
    <property type="project" value="TreeGrafter"/>
</dbReference>
<name>A0A0G4EWU5_VITBC</name>
<dbReference type="GO" id="GO:0000963">
    <property type="term" value="P:mitochondrial RNA processing"/>
    <property type="evidence" value="ECO:0007669"/>
    <property type="project" value="TreeGrafter"/>
</dbReference>
<evidence type="ECO:0000313" key="3">
    <source>
        <dbReference type="Proteomes" id="UP000041254"/>
    </source>
</evidence>
<evidence type="ECO:0000313" key="2">
    <source>
        <dbReference type="EMBL" id="CEM02739.1"/>
    </source>
</evidence>
<dbReference type="InterPro" id="IPR050870">
    <property type="entry name" value="FAST_kinase"/>
</dbReference>
<feature type="region of interest" description="Disordered" evidence="1">
    <location>
        <begin position="442"/>
        <end position="463"/>
    </location>
</feature>
<dbReference type="Proteomes" id="UP000041254">
    <property type="component" value="Unassembled WGS sequence"/>
</dbReference>
<evidence type="ECO:0000256" key="1">
    <source>
        <dbReference type="SAM" id="MobiDB-lite"/>
    </source>
</evidence>
<reference evidence="2 3" key="1">
    <citation type="submission" date="2014-11" db="EMBL/GenBank/DDBJ databases">
        <authorList>
            <person name="Zhu J."/>
            <person name="Qi W."/>
            <person name="Song R."/>
        </authorList>
    </citation>
    <scope>NUCLEOTIDE SEQUENCE [LARGE SCALE GENOMIC DNA]</scope>
</reference>
<dbReference type="VEuPathDB" id="CryptoDB:Vbra_20977"/>
<dbReference type="AlphaFoldDB" id="A0A0G4EWU5"/>
<protein>
    <recommendedName>
        <fullName evidence="4">FAST kinase leucine-rich domain-containing protein</fullName>
    </recommendedName>
</protein>
<sequence length="611" mass="66339">MVGMDSASLSLAVQSAVVDGYDDHPFWLAAARRFRALLQDPAPLHLDDAATLLGCFVQAGWAETPDVDNQQQQHASAEADPLPSPSPSPSPPRVLTDREALEAAVAADVRRLSLAELCGERISGEMDRMTAMHIAMFTSAFSLSGHASAPLYAALATRMRDKIRLSSATPESIAIFICAYERLTAKGLCGVSMELLDVCLKIVKDHVGAFSAGDLSNVLACVGRMHLRDHTLTPVLFQRASQTFLEPKEDGTGAQFVCSLSASQMVALLTAFARTQCPNEMLFKAAAELLKDGRFLTQLTPGDITDAVYAYAKFHLQHPVLFDLLCVEARKKLHQFTMPQISQLLISLARSGATSPVLTDRVATLISRTLHRTDSTIGEAFKDTTAVEVLNLAMAMARFLVRSPQTFKVLSIVLQSPSPHTAHDSSVIEDLLGSDHGVSVPEVSPSAAAATDEQPPAEGRPSRGSRLKALGVIDIVNVYHAWAKVHLNDQPLFQKASIELGAALSCGRVTPALGIKYLSACSKLAYRDHDLQTAVIELIKTHGVDKLTVVELLKCATAVDRLGVSFPELEAHVSKVLPNEVRLREPVHWRGYSAFTKIKRGPLPRKRKWGW</sequence>
<dbReference type="PANTHER" id="PTHR21228">
    <property type="entry name" value="FAST LEU-RICH DOMAIN-CONTAINING"/>
    <property type="match status" value="1"/>
</dbReference>
<gene>
    <name evidence="2" type="ORF">Vbra_20977</name>
</gene>
<organism evidence="2 3">
    <name type="scientific">Vitrella brassicaformis (strain CCMP3155)</name>
    <dbReference type="NCBI Taxonomy" id="1169540"/>
    <lineage>
        <taxon>Eukaryota</taxon>
        <taxon>Sar</taxon>
        <taxon>Alveolata</taxon>
        <taxon>Colpodellida</taxon>
        <taxon>Vitrellaceae</taxon>
        <taxon>Vitrella</taxon>
    </lineage>
</organism>
<dbReference type="InParanoid" id="A0A0G4EWU5"/>
<dbReference type="GO" id="GO:0005759">
    <property type="term" value="C:mitochondrial matrix"/>
    <property type="evidence" value="ECO:0007669"/>
    <property type="project" value="TreeGrafter"/>
</dbReference>
<dbReference type="PhylomeDB" id="A0A0G4EWU5"/>
<dbReference type="EMBL" id="CDMY01000334">
    <property type="protein sequence ID" value="CEM02739.1"/>
    <property type="molecule type" value="Genomic_DNA"/>
</dbReference>
<dbReference type="PANTHER" id="PTHR21228:SF40">
    <property type="entry name" value="LD45607P"/>
    <property type="match status" value="1"/>
</dbReference>
<dbReference type="OMA" id="FICAYER"/>